<organism evidence="4 5">
    <name type="scientific">Solirubrobacter pauli</name>
    <dbReference type="NCBI Taxonomy" id="166793"/>
    <lineage>
        <taxon>Bacteria</taxon>
        <taxon>Bacillati</taxon>
        <taxon>Actinomycetota</taxon>
        <taxon>Thermoleophilia</taxon>
        <taxon>Solirubrobacterales</taxon>
        <taxon>Solirubrobacteraceae</taxon>
        <taxon>Solirubrobacter</taxon>
    </lineage>
</organism>
<dbReference type="InterPro" id="IPR050261">
    <property type="entry name" value="FrsA_esterase"/>
</dbReference>
<keyword evidence="5" id="KW-1185">Reference proteome</keyword>
<dbReference type="Pfam" id="PF12146">
    <property type="entry name" value="Hydrolase_4"/>
    <property type="match status" value="1"/>
</dbReference>
<comment type="similarity">
    <text evidence="1">Belongs to the AB hydrolase superfamily.</text>
</comment>
<dbReference type="RefSeq" id="WP_121251579.1">
    <property type="nucleotide sequence ID" value="NZ_RBIL01000001.1"/>
</dbReference>
<dbReference type="InterPro" id="IPR029058">
    <property type="entry name" value="AB_hydrolase_fold"/>
</dbReference>
<evidence type="ECO:0000259" key="3">
    <source>
        <dbReference type="Pfam" id="PF12146"/>
    </source>
</evidence>
<keyword evidence="2" id="KW-0378">Hydrolase</keyword>
<dbReference type="OrthoDB" id="5902829at2"/>
<dbReference type="EMBL" id="RBIL01000001">
    <property type="protein sequence ID" value="RKQ93445.1"/>
    <property type="molecule type" value="Genomic_DNA"/>
</dbReference>
<gene>
    <name evidence="4" type="ORF">C8N24_3312</name>
</gene>
<evidence type="ECO:0000313" key="5">
    <source>
        <dbReference type="Proteomes" id="UP000278962"/>
    </source>
</evidence>
<dbReference type="PANTHER" id="PTHR22946:SF9">
    <property type="entry name" value="POLYKETIDE TRANSFERASE AF380"/>
    <property type="match status" value="1"/>
</dbReference>
<name>A0A660LGX0_9ACTN</name>
<dbReference type="PANTHER" id="PTHR22946">
    <property type="entry name" value="DIENELACTONE HYDROLASE DOMAIN-CONTAINING PROTEIN-RELATED"/>
    <property type="match status" value="1"/>
</dbReference>
<dbReference type="Gene3D" id="3.40.50.1820">
    <property type="entry name" value="alpha/beta hydrolase"/>
    <property type="match status" value="1"/>
</dbReference>
<evidence type="ECO:0000256" key="2">
    <source>
        <dbReference type="ARBA" id="ARBA00022801"/>
    </source>
</evidence>
<protein>
    <recommendedName>
        <fullName evidence="3">Serine aminopeptidase S33 domain-containing protein</fullName>
    </recommendedName>
</protein>
<reference evidence="4 5" key="1">
    <citation type="submission" date="2018-10" db="EMBL/GenBank/DDBJ databases">
        <title>Genomic Encyclopedia of Archaeal and Bacterial Type Strains, Phase II (KMG-II): from individual species to whole genera.</title>
        <authorList>
            <person name="Goeker M."/>
        </authorList>
    </citation>
    <scope>NUCLEOTIDE SEQUENCE [LARGE SCALE GENOMIC DNA]</scope>
    <source>
        <strain evidence="4 5">DSM 14954</strain>
    </source>
</reference>
<accession>A0A660LGX0</accession>
<evidence type="ECO:0000313" key="4">
    <source>
        <dbReference type="EMBL" id="RKQ93445.1"/>
    </source>
</evidence>
<feature type="domain" description="Serine aminopeptidase S33" evidence="3">
    <location>
        <begin position="25"/>
        <end position="261"/>
    </location>
</feature>
<dbReference type="GO" id="GO:0052689">
    <property type="term" value="F:carboxylic ester hydrolase activity"/>
    <property type="evidence" value="ECO:0007669"/>
    <property type="project" value="UniProtKB-ARBA"/>
</dbReference>
<dbReference type="SUPFAM" id="SSF53474">
    <property type="entry name" value="alpha/beta-Hydrolases"/>
    <property type="match status" value="1"/>
</dbReference>
<evidence type="ECO:0000256" key="1">
    <source>
        <dbReference type="ARBA" id="ARBA00008645"/>
    </source>
</evidence>
<dbReference type="Proteomes" id="UP000278962">
    <property type="component" value="Unassembled WGS sequence"/>
</dbReference>
<dbReference type="AlphaFoldDB" id="A0A660LGX0"/>
<comment type="caution">
    <text evidence="4">The sequence shown here is derived from an EMBL/GenBank/DDBJ whole genome shotgun (WGS) entry which is preliminary data.</text>
</comment>
<sequence>MAAAVRHDVTIGSEVAAWLWHPEGAKGCVVLGHGLSAVRDQRLDAFAERFAEAGLAALAFDYRHFGASSGQPRQLLDIKRQLEDWRTAVAYARGLEGVERVGLFGSSFGGGHATEIAASDPSISAVVLQCAMVDGLPAALKIPPKTTAKLAKVALQDEIGSRLGRKPKYVPAVGAPGELALMSTEDAVSGFASMTPENSLWVNAVAARIGLWVGTYRPARNAASITCPVLVALCEKDSLVSNEALEKLADAAPQGELVRYPIGHFELYSGEWFERAVTREAEFFARHLSA</sequence>
<dbReference type="InterPro" id="IPR022742">
    <property type="entry name" value="Hydrolase_4"/>
</dbReference>
<proteinExistence type="inferred from homology"/>